<evidence type="ECO:0000259" key="1">
    <source>
        <dbReference type="SMART" id="SM00382"/>
    </source>
</evidence>
<dbReference type="SUPFAM" id="SSF52540">
    <property type="entry name" value="P-loop containing nucleoside triphosphate hydrolases"/>
    <property type="match status" value="1"/>
</dbReference>
<dbReference type="Gene3D" id="3.40.50.300">
    <property type="entry name" value="P-loop containing nucleotide triphosphate hydrolases"/>
    <property type="match status" value="1"/>
</dbReference>
<dbReference type="GO" id="GO:0005524">
    <property type="term" value="F:ATP binding"/>
    <property type="evidence" value="ECO:0007669"/>
    <property type="project" value="InterPro"/>
</dbReference>
<dbReference type="InterPro" id="IPR003593">
    <property type="entry name" value="AAA+_ATPase"/>
</dbReference>
<dbReference type="InterPro" id="IPR051396">
    <property type="entry name" value="Bact_Antivir_Def_Nuclease"/>
</dbReference>
<dbReference type="PANTHER" id="PTHR43581">
    <property type="entry name" value="ATP/GTP PHOSPHATASE"/>
    <property type="match status" value="1"/>
</dbReference>
<gene>
    <name evidence="2" type="ORF">HELGO_WM4955</name>
</gene>
<accession>A0A6S6T6C2</accession>
<protein>
    <submittedName>
        <fullName evidence="2">Conserved domain protein</fullName>
    </submittedName>
</protein>
<dbReference type="PANTHER" id="PTHR43581:SF2">
    <property type="entry name" value="EXCINUCLEASE ATPASE SUBUNIT"/>
    <property type="match status" value="1"/>
</dbReference>
<dbReference type="InterPro" id="IPR038729">
    <property type="entry name" value="Rad50/SbcC_AAA"/>
</dbReference>
<dbReference type="InterPro" id="IPR003959">
    <property type="entry name" value="ATPase_AAA_core"/>
</dbReference>
<dbReference type="Pfam" id="PF13476">
    <property type="entry name" value="AAA_23"/>
    <property type="match status" value="1"/>
</dbReference>
<evidence type="ECO:0000313" key="2">
    <source>
        <dbReference type="EMBL" id="CAA6818861.1"/>
    </source>
</evidence>
<dbReference type="EMBL" id="CACVAU010000055">
    <property type="protein sequence ID" value="CAA6818861.1"/>
    <property type="molecule type" value="Genomic_DNA"/>
</dbReference>
<dbReference type="GO" id="GO:0016887">
    <property type="term" value="F:ATP hydrolysis activity"/>
    <property type="evidence" value="ECO:0007669"/>
    <property type="project" value="InterPro"/>
</dbReference>
<dbReference type="AlphaFoldDB" id="A0A6S6T6C2"/>
<sequence length="514" mass="58263">MGIREELAEKWETPYFSQKLKSITFNEVGLRGVKDVSIEFNYPITAIAGTNGIGKTTILQLIACLYHNSDKNHKPYRFSNSKKAKPYYTFRDFFIHFKGEDKSVGSTISYEYDIPRRKKIATLTHTLKKGKNWSSYNRRPERPTDFYGVSRVIPAHEFAMIKNTFGSNSATFTSTSISPESTTMIKNILNKPLDSVEVNSSAKVNFDLNSINLANGLSYSNFNMGAGEEVIIAMISRITQLPNYSIVLIEELELGLHPKAQKKLIEKLFEIVYAKKLQLIFTTHSPFLFDAMPKEGRILLRKPSDTLEVMYKPSSELAFTELTGECVKELTVYVEDKVAKSILEALLSSSVRKRIHVLEVGSKENLVRMIGTHYRNNDIGNAIAIADGDLTNKELRGWYKNHMLKSYKGELFDEVVYEEVSKKFFAKFPGDNAPEKFILAKLKGSEEYVRSVDDSDEFCSFIANEISLEDHHGLFRVIATEIGLSEELAKMRVIDGLVRFFGGEGLTYQAISLR</sequence>
<dbReference type="SMART" id="SM00382">
    <property type="entry name" value="AAA"/>
    <property type="match status" value="1"/>
</dbReference>
<feature type="domain" description="AAA+ ATPase" evidence="1">
    <location>
        <begin position="41"/>
        <end position="304"/>
    </location>
</feature>
<reference evidence="2" key="1">
    <citation type="submission" date="2020-01" db="EMBL/GenBank/DDBJ databases">
        <authorList>
            <person name="Meier V. D."/>
            <person name="Meier V D."/>
        </authorList>
    </citation>
    <scope>NUCLEOTIDE SEQUENCE</scope>
    <source>
        <strain evidence="2">HLG_WM_MAG_05</strain>
    </source>
</reference>
<dbReference type="InterPro" id="IPR027417">
    <property type="entry name" value="P-loop_NTPase"/>
</dbReference>
<dbReference type="Pfam" id="PF13304">
    <property type="entry name" value="AAA_21"/>
    <property type="match status" value="1"/>
</dbReference>
<proteinExistence type="predicted"/>
<name>A0A6S6T6C2_9BACT</name>
<organism evidence="2">
    <name type="scientific">uncultured Sulfurovum sp</name>
    <dbReference type="NCBI Taxonomy" id="269237"/>
    <lineage>
        <taxon>Bacteria</taxon>
        <taxon>Pseudomonadati</taxon>
        <taxon>Campylobacterota</taxon>
        <taxon>Epsilonproteobacteria</taxon>
        <taxon>Campylobacterales</taxon>
        <taxon>Sulfurovaceae</taxon>
        <taxon>Sulfurovum</taxon>
        <taxon>environmental samples</taxon>
    </lineage>
</organism>